<gene>
    <name evidence="7" type="ORF">SDC9_70400</name>
</gene>
<protein>
    <recommendedName>
        <fullName evidence="6">O-antigen ligase-related domain-containing protein</fullName>
    </recommendedName>
</protein>
<feature type="transmembrane region" description="Helical" evidence="5">
    <location>
        <begin position="215"/>
        <end position="234"/>
    </location>
</feature>
<comment type="subcellular location">
    <subcellularLocation>
        <location evidence="1">Membrane</location>
        <topology evidence="1">Multi-pass membrane protein</topology>
    </subcellularLocation>
</comment>
<dbReference type="PANTHER" id="PTHR37422">
    <property type="entry name" value="TEICHURONIC ACID BIOSYNTHESIS PROTEIN TUAE"/>
    <property type="match status" value="1"/>
</dbReference>
<feature type="transmembrane region" description="Helical" evidence="5">
    <location>
        <begin position="415"/>
        <end position="435"/>
    </location>
</feature>
<evidence type="ECO:0000313" key="7">
    <source>
        <dbReference type="EMBL" id="MPM23923.1"/>
    </source>
</evidence>
<keyword evidence="3 5" id="KW-1133">Transmembrane helix</keyword>
<proteinExistence type="predicted"/>
<dbReference type="Pfam" id="PF04932">
    <property type="entry name" value="Wzy_C"/>
    <property type="match status" value="1"/>
</dbReference>
<evidence type="ECO:0000256" key="2">
    <source>
        <dbReference type="ARBA" id="ARBA00022692"/>
    </source>
</evidence>
<evidence type="ECO:0000256" key="3">
    <source>
        <dbReference type="ARBA" id="ARBA00022989"/>
    </source>
</evidence>
<feature type="transmembrane region" description="Helical" evidence="5">
    <location>
        <begin position="441"/>
        <end position="457"/>
    </location>
</feature>
<evidence type="ECO:0000259" key="6">
    <source>
        <dbReference type="Pfam" id="PF04932"/>
    </source>
</evidence>
<evidence type="ECO:0000256" key="1">
    <source>
        <dbReference type="ARBA" id="ARBA00004141"/>
    </source>
</evidence>
<name>A0A644YBJ6_9ZZZZ</name>
<feature type="transmembrane region" description="Helical" evidence="5">
    <location>
        <begin position="111"/>
        <end position="130"/>
    </location>
</feature>
<organism evidence="7">
    <name type="scientific">bioreactor metagenome</name>
    <dbReference type="NCBI Taxonomy" id="1076179"/>
    <lineage>
        <taxon>unclassified sequences</taxon>
        <taxon>metagenomes</taxon>
        <taxon>ecological metagenomes</taxon>
    </lineage>
</organism>
<feature type="transmembrane region" description="Helical" evidence="5">
    <location>
        <begin position="29"/>
        <end position="48"/>
    </location>
</feature>
<reference evidence="7" key="1">
    <citation type="submission" date="2019-08" db="EMBL/GenBank/DDBJ databases">
        <authorList>
            <person name="Kucharzyk K."/>
            <person name="Murdoch R.W."/>
            <person name="Higgins S."/>
            <person name="Loffler F."/>
        </authorList>
    </citation>
    <scope>NUCLEOTIDE SEQUENCE</scope>
</reference>
<dbReference type="InterPro" id="IPR007016">
    <property type="entry name" value="O-antigen_ligase-rel_domated"/>
</dbReference>
<evidence type="ECO:0000256" key="4">
    <source>
        <dbReference type="ARBA" id="ARBA00023136"/>
    </source>
</evidence>
<sequence length="460" mass="50884">MKQSNPTPEYNREGLLTEKTNLNFRSWQLPAVIAFICCIFISVYQHYAPKYADLFLSSVLFPASVGIFALVLYTRPFLKYAEVKLMGVLFIWMILGLLFNDWRLEKAFTSYWLYCACITTFLCFSLPYAFNKATLKKVLSILAAAMLACATLLSAAALAIVFGGVTAPEAITKLGYVGIHTDGRLWMVLHPNSIGPICGAAIILTEYLLTRTKKWLVRVLLILCAVACYSTMALTDSRTAFISTAIAVALEFFLLFNLSFSKAKRKVGRILLSLAVTLLAVGIFYFGTTVVRSVYNNTVNTVSAQGDKVVQRGLEDADSFNGRTEIWKGTLQGLKENPDILLTGTTPIISGKVLASYFPEGSPIGNFHNSSVASLVSFGIPGFIVILAFFVMLAISAARMSFTKLLDRDSLGARLIPAILLFAVSESMMEVFLFVEFSLNVVWIWFMFAAGFVFRMQKSE</sequence>
<dbReference type="PANTHER" id="PTHR37422:SF13">
    <property type="entry name" value="LIPOPOLYSACCHARIDE BIOSYNTHESIS PROTEIN PA4999-RELATED"/>
    <property type="match status" value="1"/>
</dbReference>
<dbReference type="GO" id="GO:0016020">
    <property type="term" value="C:membrane"/>
    <property type="evidence" value="ECO:0007669"/>
    <property type="project" value="UniProtKB-SubCell"/>
</dbReference>
<feature type="transmembrane region" description="Helical" evidence="5">
    <location>
        <begin position="240"/>
        <end position="258"/>
    </location>
</feature>
<dbReference type="AlphaFoldDB" id="A0A644YBJ6"/>
<keyword evidence="4 5" id="KW-0472">Membrane</keyword>
<feature type="transmembrane region" description="Helical" evidence="5">
    <location>
        <begin position="54"/>
        <end position="73"/>
    </location>
</feature>
<comment type="caution">
    <text evidence="7">The sequence shown here is derived from an EMBL/GenBank/DDBJ whole genome shotgun (WGS) entry which is preliminary data.</text>
</comment>
<feature type="domain" description="O-antigen ligase-related" evidence="6">
    <location>
        <begin position="225"/>
        <end position="387"/>
    </location>
</feature>
<dbReference type="EMBL" id="VSSQ01004143">
    <property type="protein sequence ID" value="MPM23923.1"/>
    <property type="molecule type" value="Genomic_DNA"/>
</dbReference>
<accession>A0A644YBJ6</accession>
<feature type="transmembrane region" description="Helical" evidence="5">
    <location>
        <begin position="185"/>
        <end position="208"/>
    </location>
</feature>
<feature type="transmembrane region" description="Helical" evidence="5">
    <location>
        <begin position="142"/>
        <end position="165"/>
    </location>
</feature>
<evidence type="ECO:0000256" key="5">
    <source>
        <dbReference type="SAM" id="Phobius"/>
    </source>
</evidence>
<keyword evidence="2 5" id="KW-0812">Transmembrane</keyword>
<feature type="transmembrane region" description="Helical" evidence="5">
    <location>
        <begin position="80"/>
        <end position="99"/>
    </location>
</feature>
<feature type="transmembrane region" description="Helical" evidence="5">
    <location>
        <begin position="270"/>
        <end position="287"/>
    </location>
</feature>
<feature type="transmembrane region" description="Helical" evidence="5">
    <location>
        <begin position="372"/>
        <end position="395"/>
    </location>
</feature>
<dbReference type="InterPro" id="IPR051533">
    <property type="entry name" value="WaaL-like"/>
</dbReference>